<dbReference type="EC" id="6.1.1.21" evidence="10"/>
<feature type="binding site" evidence="11">
    <location>
        <position position="108"/>
    </location>
    <ligand>
        <name>L-histidine</name>
        <dbReference type="ChEBI" id="CHEBI:57595"/>
    </ligand>
</feature>
<evidence type="ECO:0000256" key="10">
    <source>
        <dbReference type="HAMAP-Rule" id="MF_00127"/>
    </source>
</evidence>
<dbReference type="NCBIfam" id="TIGR00442">
    <property type="entry name" value="hisS"/>
    <property type="match status" value="1"/>
</dbReference>
<keyword evidence="5 10" id="KW-0963">Cytoplasm</keyword>
<keyword evidence="6 10" id="KW-0547">Nucleotide-binding</keyword>
<dbReference type="Pfam" id="PF03129">
    <property type="entry name" value="HGTP_anticodon"/>
    <property type="match status" value="1"/>
</dbReference>
<dbReference type="PANTHER" id="PTHR43707:SF1">
    <property type="entry name" value="HISTIDINE--TRNA LIGASE, MITOCHONDRIAL-RELATED"/>
    <property type="match status" value="1"/>
</dbReference>
<comment type="subcellular location">
    <subcellularLocation>
        <location evidence="1 10">Cytoplasm</location>
    </subcellularLocation>
</comment>
<dbReference type="HAMAP" id="MF_00127">
    <property type="entry name" value="His_tRNA_synth"/>
    <property type="match status" value="1"/>
</dbReference>
<evidence type="ECO:0000256" key="9">
    <source>
        <dbReference type="ARBA" id="ARBA00047639"/>
    </source>
</evidence>
<feature type="binding site" evidence="11">
    <location>
        <position position="122"/>
    </location>
    <ligand>
        <name>L-histidine</name>
        <dbReference type="ChEBI" id="CHEBI:57595"/>
    </ligand>
</feature>
<dbReference type="InterPro" id="IPR015807">
    <property type="entry name" value="His-tRNA-ligase"/>
</dbReference>
<dbReference type="InterPro" id="IPR045864">
    <property type="entry name" value="aa-tRNA-synth_II/BPL/LPL"/>
</dbReference>
<dbReference type="PANTHER" id="PTHR43707">
    <property type="entry name" value="HISTIDYL-TRNA SYNTHETASE"/>
    <property type="match status" value="1"/>
</dbReference>
<dbReference type="GO" id="GO:0005524">
    <property type="term" value="F:ATP binding"/>
    <property type="evidence" value="ECO:0007669"/>
    <property type="project" value="UniProtKB-UniRule"/>
</dbReference>
<keyword evidence="10" id="KW-0067">ATP-binding</keyword>
<organism evidence="13 14">
    <name type="scientific">Candidatus Kaiserbacteria bacterium CG10_big_fil_rev_8_21_14_0_10_45_20</name>
    <dbReference type="NCBI Taxonomy" id="1974607"/>
    <lineage>
        <taxon>Bacteria</taxon>
        <taxon>Candidatus Kaiseribacteriota</taxon>
    </lineage>
</organism>
<comment type="similarity">
    <text evidence="3">Belongs to the class-II aminoacyl-tRNA synthetase family. HisZ subfamily.</text>
</comment>
<evidence type="ECO:0000256" key="6">
    <source>
        <dbReference type="ARBA" id="ARBA00022741"/>
    </source>
</evidence>
<feature type="binding site" evidence="11">
    <location>
        <position position="249"/>
    </location>
    <ligand>
        <name>L-histidine</name>
        <dbReference type="ChEBI" id="CHEBI:57595"/>
    </ligand>
</feature>
<dbReference type="Pfam" id="PF13393">
    <property type="entry name" value="tRNA-synt_His"/>
    <property type="match status" value="1"/>
</dbReference>
<feature type="binding site" evidence="11">
    <location>
        <begin position="78"/>
        <end position="80"/>
    </location>
    <ligand>
        <name>L-histidine</name>
        <dbReference type="ChEBI" id="CHEBI:57595"/>
    </ligand>
</feature>
<dbReference type="Gene3D" id="3.40.50.800">
    <property type="entry name" value="Anticodon-binding domain"/>
    <property type="match status" value="1"/>
</dbReference>
<evidence type="ECO:0000256" key="5">
    <source>
        <dbReference type="ARBA" id="ARBA00022490"/>
    </source>
</evidence>
<protein>
    <recommendedName>
        <fullName evidence="10">Histidine--tRNA ligase</fullName>
        <ecNumber evidence="10">6.1.1.21</ecNumber>
    </recommendedName>
    <alternativeName>
        <fullName evidence="10">Histidyl-tRNA synthetase</fullName>
        <shortName evidence="10">HisRS</shortName>
    </alternativeName>
</protein>
<feature type="binding site" evidence="11">
    <location>
        <position position="126"/>
    </location>
    <ligand>
        <name>L-histidine</name>
        <dbReference type="ChEBI" id="CHEBI:57595"/>
    </ligand>
</feature>
<feature type="binding site" evidence="11">
    <location>
        <begin position="253"/>
        <end position="254"/>
    </location>
    <ligand>
        <name>L-histidine</name>
        <dbReference type="ChEBI" id="CHEBI:57595"/>
    </ligand>
</feature>
<comment type="function">
    <text evidence="8">Required for the first step of histidine biosynthesis. May allow the feedback regulation of ATP phosphoribosyltransferase activity by histidine.</text>
</comment>
<reference evidence="14" key="1">
    <citation type="submission" date="2017-09" db="EMBL/GenBank/DDBJ databases">
        <title>Depth-based differentiation of microbial function through sediment-hosted aquifers and enrichment of novel symbionts in the deep terrestrial subsurface.</title>
        <authorList>
            <person name="Probst A.J."/>
            <person name="Ladd B."/>
            <person name="Jarett J.K."/>
            <person name="Geller-Mcgrath D.E."/>
            <person name="Sieber C.M.K."/>
            <person name="Emerson J.B."/>
            <person name="Anantharaman K."/>
            <person name="Thomas B.C."/>
            <person name="Malmstrom R."/>
            <person name="Stieglmeier M."/>
            <person name="Klingl A."/>
            <person name="Woyke T."/>
            <person name="Ryan C.M."/>
            <person name="Banfield J.F."/>
        </authorList>
    </citation>
    <scope>NUCLEOTIDE SEQUENCE [LARGE SCALE GENOMIC DNA]</scope>
</reference>
<dbReference type="SUPFAM" id="SSF52954">
    <property type="entry name" value="Class II aaRS ABD-related"/>
    <property type="match status" value="1"/>
</dbReference>
<comment type="pathway">
    <text evidence="2">Amino-acid biosynthesis; L-histidine biosynthesis; L-histidine from 5-phospho-alpha-D-ribose 1-diphosphate: step 1/9.</text>
</comment>
<dbReference type="GO" id="GO:0000105">
    <property type="term" value="P:L-histidine biosynthetic process"/>
    <property type="evidence" value="ECO:0007669"/>
    <property type="project" value="UniProtKB-UniPathway"/>
</dbReference>
<comment type="caution">
    <text evidence="13">The sequence shown here is derived from an EMBL/GenBank/DDBJ whole genome shotgun (WGS) entry which is preliminary data.</text>
</comment>
<dbReference type="HAMAP" id="MF_00125">
    <property type="entry name" value="HisZ"/>
    <property type="match status" value="1"/>
</dbReference>
<dbReference type="GO" id="GO:0005737">
    <property type="term" value="C:cytoplasm"/>
    <property type="evidence" value="ECO:0007669"/>
    <property type="project" value="UniProtKB-SubCell"/>
</dbReference>
<keyword evidence="10" id="KW-0648">Protein biosynthesis</keyword>
<dbReference type="AlphaFoldDB" id="A0A2H0UGA9"/>
<gene>
    <name evidence="10" type="primary">hisS</name>
    <name evidence="13" type="ORF">COU15_00690</name>
</gene>
<evidence type="ECO:0000256" key="4">
    <source>
        <dbReference type="ARBA" id="ARBA00011496"/>
    </source>
</evidence>
<dbReference type="Proteomes" id="UP000229315">
    <property type="component" value="Unassembled WGS sequence"/>
</dbReference>
<dbReference type="GO" id="GO:0006427">
    <property type="term" value="P:histidyl-tRNA aminoacylation"/>
    <property type="evidence" value="ECO:0007669"/>
    <property type="project" value="UniProtKB-UniRule"/>
</dbReference>
<proteinExistence type="inferred from homology"/>
<name>A0A2H0UGA9_9BACT</name>
<comment type="subunit">
    <text evidence="4">Heteromultimer composed of HisG and HisZ subunits.</text>
</comment>
<evidence type="ECO:0000256" key="2">
    <source>
        <dbReference type="ARBA" id="ARBA00004667"/>
    </source>
</evidence>
<keyword evidence="7 10" id="KW-0030">Aminoacyl-tRNA synthetase</keyword>
<dbReference type="EMBL" id="PFBH01000003">
    <property type="protein sequence ID" value="PIR85439.1"/>
    <property type="molecule type" value="Genomic_DNA"/>
</dbReference>
<comment type="catalytic activity">
    <reaction evidence="9 10">
        <text>tRNA(His) + L-histidine + ATP = L-histidyl-tRNA(His) + AMP + diphosphate + H(+)</text>
        <dbReference type="Rhea" id="RHEA:17313"/>
        <dbReference type="Rhea" id="RHEA-COMP:9665"/>
        <dbReference type="Rhea" id="RHEA-COMP:9689"/>
        <dbReference type="ChEBI" id="CHEBI:15378"/>
        <dbReference type="ChEBI" id="CHEBI:30616"/>
        <dbReference type="ChEBI" id="CHEBI:33019"/>
        <dbReference type="ChEBI" id="CHEBI:57595"/>
        <dbReference type="ChEBI" id="CHEBI:78442"/>
        <dbReference type="ChEBI" id="CHEBI:78527"/>
        <dbReference type="ChEBI" id="CHEBI:456215"/>
        <dbReference type="EC" id="6.1.1.21"/>
    </reaction>
</comment>
<comment type="subunit">
    <text evidence="10">Homodimer.</text>
</comment>
<sequence>MMQPYKGVRDFYPEDQRVQRHIFTTMRDVVERFGYEEINASVLEPTELYLAKTSEEIVNDESYTFEDRGGRSVTLRPEMTPTVARMVANRKRELPYPLRWYSLPNLFRYQRPQHGRLREHWQLNADIFGVDGDEADIEIVTIAHTLLREFGASNDDFEIRVSDRRFLDALYDSLSISVSIRKDVTRLLDKKDKQDITTQLAELLDSDEVAKALLSRLDNPDIFPSLQTFVETLRTRGIANAVVDTGITRGFDYYTGVVFEVYDTNRKNTRSIFGGGRYDNLVQQYGNEPVPACGFGMGDVTTRDFLETHDLLPTLPSSAMLYIAPATHNNTESMHSAVTKLREHGLNVAVGMKHTKIADHIKAASKLAIPFFAVWGENEETSQTLTVKNLITGEENTSSVESVADSLR</sequence>
<dbReference type="InterPro" id="IPR004154">
    <property type="entry name" value="Anticodon-bd"/>
</dbReference>
<dbReference type="InterPro" id="IPR004517">
    <property type="entry name" value="HisZ"/>
</dbReference>
<dbReference type="InterPro" id="IPR004516">
    <property type="entry name" value="HisRS/HisZ"/>
</dbReference>
<dbReference type="CDD" id="cd00773">
    <property type="entry name" value="HisRS-like_core"/>
    <property type="match status" value="1"/>
</dbReference>
<evidence type="ECO:0000256" key="11">
    <source>
        <dbReference type="PIRSR" id="PIRSR001549-1"/>
    </source>
</evidence>
<dbReference type="SUPFAM" id="SSF55681">
    <property type="entry name" value="Class II aaRS and biotin synthetases"/>
    <property type="match status" value="1"/>
</dbReference>
<evidence type="ECO:0000256" key="7">
    <source>
        <dbReference type="ARBA" id="ARBA00023146"/>
    </source>
</evidence>
<dbReference type="PIRSF" id="PIRSF001549">
    <property type="entry name" value="His-tRNA_synth"/>
    <property type="match status" value="1"/>
</dbReference>
<evidence type="ECO:0000256" key="1">
    <source>
        <dbReference type="ARBA" id="ARBA00004496"/>
    </source>
</evidence>
<evidence type="ECO:0000256" key="3">
    <source>
        <dbReference type="ARBA" id="ARBA00005539"/>
    </source>
</evidence>
<evidence type="ECO:0000313" key="14">
    <source>
        <dbReference type="Proteomes" id="UP000229315"/>
    </source>
</evidence>
<evidence type="ECO:0000256" key="8">
    <source>
        <dbReference type="ARBA" id="ARBA00025246"/>
    </source>
</evidence>
<dbReference type="InterPro" id="IPR036621">
    <property type="entry name" value="Anticodon-bd_dom_sf"/>
</dbReference>
<evidence type="ECO:0000259" key="12">
    <source>
        <dbReference type="PROSITE" id="PS50862"/>
    </source>
</evidence>
<dbReference type="PROSITE" id="PS50862">
    <property type="entry name" value="AA_TRNA_LIGASE_II"/>
    <property type="match status" value="1"/>
</dbReference>
<dbReference type="GO" id="GO:0004821">
    <property type="term" value="F:histidine-tRNA ligase activity"/>
    <property type="evidence" value="ECO:0007669"/>
    <property type="project" value="UniProtKB-UniRule"/>
</dbReference>
<feature type="domain" description="Aminoacyl-transfer RNA synthetases class-II family profile" evidence="12">
    <location>
        <begin position="7"/>
        <end position="325"/>
    </location>
</feature>
<dbReference type="Gene3D" id="3.30.930.10">
    <property type="entry name" value="Bira Bifunctional Protein, Domain 2"/>
    <property type="match status" value="1"/>
</dbReference>
<accession>A0A2H0UGA9</accession>
<dbReference type="InterPro" id="IPR006195">
    <property type="entry name" value="aa-tRNA-synth_II"/>
</dbReference>
<keyword evidence="10 13" id="KW-0436">Ligase</keyword>
<dbReference type="InterPro" id="IPR041715">
    <property type="entry name" value="HisRS-like_core"/>
</dbReference>
<evidence type="ECO:0000313" key="13">
    <source>
        <dbReference type="EMBL" id="PIR85439.1"/>
    </source>
</evidence>
<dbReference type="UniPathway" id="UPA00031">
    <property type="reaction ID" value="UER00006"/>
</dbReference>